<dbReference type="RefSeq" id="WP_087678421.1">
    <property type="nucleotide sequence ID" value="NZ_FUWV01000004.1"/>
</dbReference>
<reference evidence="1 2" key="1">
    <citation type="submission" date="2017-02" db="EMBL/GenBank/DDBJ databases">
        <authorList>
            <person name="Peterson S.W."/>
        </authorList>
    </citation>
    <scope>NUCLEOTIDE SEQUENCE [LARGE SCALE GENOMIC DNA]</scope>
    <source>
        <strain evidence="1 2">DSM 15102</strain>
    </source>
</reference>
<dbReference type="Proteomes" id="UP000196365">
    <property type="component" value="Unassembled WGS sequence"/>
</dbReference>
<evidence type="ECO:0000313" key="1">
    <source>
        <dbReference type="EMBL" id="SJZ53831.1"/>
    </source>
</evidence>
<keyword evidence="2" id="KW-1185">Reference proteome</keyword>
<sequence length="70" mass="8021">MDCPVCSKKDIGKIGRNKYFCSNCFSEVSINKNICNIFQIDENGSLIKIYEKLLKDILVPNSSLKEKYNI</sequence>
<protein>
    <submittedName>
        <fullName evidence="1">Uncharacterized protein</fullName>
    </submittedName>
</protein>
<dbReference type="AlphaFoldDB" id="A0A1T4LGX4"/>
<accession>A0A1T4LGX4</accession>
<dbReference type="OrthoDB" id="1798711at2"/>
<dbReference type="EMBL" id="FUWV01000004">
    <property type="protein sequence ID" value="SJZ53831.1"/>
    <property type="molecule type" value="Genomic_DNA"/>
</dbReference>
<proteinExistence type="predicted"/>
<name>A0A1T4LGX4_9FIRM</name>
<organism evidence="1 2">
    <name type="scientific">Garciella nitratireducens DSM 15102</name>
    <dbReference type="NCBI Taxonomy" id="1121911"/>
    <lineage>
        <taxon>Bacteria</taxon>
        <taxon>Bacillati</taxon>
        <taxon>Bacillota</taxon>
        <taxon>Clostridia</taxon>
        <taxon>Eubacteriales</taxon>
        <taxon>Eubacteriaceae</taxon>
        <taxon>Garciella</taxon>
    </lineage>
</organism>
<evidence type="ECO:0000313" key="2">
    <source>
        <dbReference type="Proteomes" id="UP000196365"/>
    </source>
</evidence>
<gene>
    <name evidence="1" type="ORF">SAMN02745973_00948</name>
</gene>